<dbReference type="InterPro" id="IPR015590">
    <property type="entry name" value="Aldehyde_DH_dom"/>
</dbReference>
<dbReference type="VEuPathDB" id="FungiDB:FOMG_10805"/>
<dbReference type="SMART" id="SM00066">
    <property type="entry name" value="GAL4"/>
    <property type="match status" value="1"/>
</dbReference>
<dbReference type="PANTHER" id="PTHR43353">
    <property type="entry name" value="SUCCINATE-SEMIALDEHYDE DEHYDROGENASE, MITOCHONDRIAL"/>
    <property type="match status" value="1"/>
</dbReference>
<dbReference type="InterPro" id="IPR016163">
    <property type="entry name" value="Ald_DH_C"/>
</dbReference>
<dbReference type="PROSITE" id="PS50048">
    <property type="entry name" value="ZN2_CY6_FUNGAL_2"/>
    <property type="match status" value="1"/>
</dbReference>
<dbReference type="VEuPathDB" id="FungiDB:FOIG_01686"/>
<reference evidence="6 7" key="1">
    <citation type="journal article" date="2018" name="Sci. Rep.">
        <title>Characterisation of pathogen-specific regions and novel effector candidates in Fusarium oxysporum f. sp. cepae.</title>
        <authorList>
            <person name="Armitage A.D."/>
            <person name="Taylor A."/>
            <person name="Sobczyk M.K."/>
            <person name="Baxter L."/>
            <person name="Greenfield B.P."/>
            <person name="Bates H.J."/>
            <person name="Wilson F."/>
            <person name="Jackson A.C."/>
            <person name="Ott S."/>
            <person name="Harrison R.J."/>
            <person name="Clarkson J.P."/>
        </authorList>
    </citation>
    <scope>NUCLEOTIDE SEQUENCE [LARGE SCALE GENOMIC DNA]</scope>
    <source>
        <strain evidence="6 7">Fo_A13</strain>
    </source>
</reference>
<dbReference type="Pfam" id="PF00172">
    <property type="entry name" value="Zn_clus"/>
    <property type="match status" value="1"/>
</dbReference>
<keyword evidence="4" id="KW-0539">Nucleus</keyword>
<dbReference type="VEuPathDB" id="FungiDB:HZS61_014876"/>
<accession>A0A420NBP3</accession>
<evidence type="ECO:0000256" key="3">
    <source>
        <dbReference type="ARBA" id="ARBA00023002"/>
    </source>
</evidence>
<dbReference type="VEuPathDB" id="FungiDB:FOC1_g10015294"/>
<dbReference type="InterPro" id="IPR050740">
    <property type="entry name" value="Aldehyde_DH_Superfamily"/>
</dbReference>
<dbReference type="CDD" id="cd07103">
    <property type="entry name" value="ALDH_F5_SSADH_GabD"/>
    <property type="match status" value="1"/>
</dbReference>
<evidence type="ECO:0000256" key="2">
    <source>
        <dbReference type="ARBA" id="ARBA00009986"/>
    </source>
</evidence>
<dbReference type="GO" id="GO:0009450">
    <property type="term" value="P:gamma-aminobutyric acid catabolic process"/>
    <property type="evidence" value="ECO:0007669"/>
    <property type="project" value="TreeGrafter"/>
</dbReference>
<feature type="domain" description="Zn(2)-C6 fungal-type" evidence="5">
    <location>
        <begin position="14"/>
        <end position="44"/>
    </location>
</feature>
<dbReference type="Proteomes" id="UP000285084">
    <property type="component" value="Unassembled WGS sequence"/>
</dbReference>
<dbReference type="CDD" id="cd00067">
    <property type="entry name" value="GAL4"/>
    <property type="match status" value="1"/>
</dbReference>
<dbReference type="PROSITE" id="PS00463">
    <property type="entry name" value="ZN2_CY6_FUNGAL_1"/>
    <property type="match status" value="1"/>
</dbReference>
<dbReference type="FunFam" id="3.40.605.10:FF:000023">
    <property type="entry name" value="Succinate-semialdehyde dehydrogenase (Eurofung)"/>
    <property type="match status" value="1"/>
</dbReference>
<dbReference type="GO" id="GO:0000981">
    <property type="term" value="F:DNA-binding transcription factor activity, RNA polymerase II-specific"/>
    <property type="evidence" value="ECO:0007669"/>
    <property type="project" value="InterPro"/>
</dbReference>
<protein>
    <submittedName>
        <fullName evidence="6">Succinate-semialdehyde dehydrogenase [NADP(+)] GabD</fullName>
    </submittedName>
</protein>
<dbReference type="PANTHER" id="PTHR43353:SF7">
    <property type="entry name" value="SUCCINATE SEMIALDEHYDE DEHYDROGENASE (EUROFUNG)"/>
    <property type="match status" value="1"/>
</dbReference>
<dbReference type="EMBL" id="MRCX01000043">
    <property type="protein sequence ID" value="RKK77700.1"/>
    <property type="molecule type" value="Genomic_DNA"/>
</dbReference>
<dbReference type="Gene3D" id="3.40.309.10">
    <property type="entry name" value="Aldehyde Dehydrogenase, Chain A, domain 2"/>
    <property type="match status" value="1"/>
</dbReference>
<organism evidence="6 7">
    <name type="scientific">Fusarium oxysporum</name>
    <name type="common">Fusarium vascular wilt</name>
    <dbReference type="NCBI Taxonomy" id="5507"/>
    <lineage>
        <taxon>Eukaryota</taxon>
        <taxon>Fungi</taxon>
        <taxon>Dikarya</taxon>
        <taxon>Ascomycota</taxon>
        <taxon>Pezizomycotina</taxon>
        <taxon>Sordariomycetes</taxon>
        <taxon>Hypocreomycetidae</taxon>
        <taxon>Hypocreales</taxon>
        <taxon>Nectriaceae</taxon>
        <taxon>Fusarium</taxon>
        <taxon>Fusarium oxysporum species complex</taxon>
    </lineage>
</organism>
<dbReference type="GO" id="GO:0005737">
    <property type="term" value="C:cytoplasm"/>
    <property type="evidence" value="ECO:0007669"/>
    <property type="project" value="TreeGrafter"/>
</dbReference>
<dbReference type="VEuPathDB" id="FungiDB:FOZG_09399"/>
<dbReference type="InterPro" id="IPR016161">
    <property type="entry name" value="Ald_DH/histidinol_DH"/>
</dbReference>
<evidence type="ECO:0000259" key="5">
    <source>
        <dbReference type="PROSITE" id="PS50048"/>
    </source>
</evidence>
<dbReference type="VEuPathDB" id="FungiDB:FOXG_02745"/>
<evidence type="ECO:0000313" key="7">
    <source>
        <dbReference type="Proteomes" id="UP000285084"/>
    </source>
</evidence>
<dbReference type="GO" id="GO:0004777">
    <property type="term" value="F:succinate-semialdehyde dehydrogenase (NAD+) activity"/>
    <property type="evidence" value="ECO:0007669"/>
    <property type="project" value="TreeGrafter"/>
</dbReference>
<dbReference type="VEuPathDB" id="FungiDB:HZS61_014878"/>
<evidence type="ECO:0000313" key="6">
    <source>
        <dbReference type="EMBL" id="RKK77700.1"/>
    </source>
</evidence>
<comment type="similarity">
    <text evidence="2">Belongs to the aldehyde dehydrogenase family.</text>
</comment>
<dbReference type="Gene3D" id="3.40.605.10">
    <property type="entry name" value="Aldehyde Dehydrogenase, Chain A, domain 1"/>
    <property type="match status" value="1"/>
</dbReference>
<dbReference type="Gene3D" id="4.10.240.10">
    <property type="entry name" value="Zn(2)-C6 fungal-type DNA-binding domain"/>
    <property type="match status" value="1"/>
</dbReference>
<evidence type="ECO:0000256" key="4">
    <source>
        <dbReference type="ARBA" id="ARBA00023242"/>
    </source>
</evidence>
<sequence>MHSPSGTRPKKRLACDRCHSRKLRCSGDLDGCSRCLGDDSVCTYSPALKVGRPSKASMAGREIQQTQSICDAAFYGISDGDALTADSGISMPPSPPQLGDSCITDHTALFGSFDLSNSLGNFNATHPFLDIPMDEDPWSVATSPPVSSHDPNIDPRLCPANETANASSQLERLSSLQQELLRTRLPPAHARGVSTQPRPAKYIETAMRPVQETLGVVTELLHQCVKSNGDATDSLDDPSLLHEESLLDGQWVQSQSGERFGVEDPGSSHIWAASPTNKVSDVDKYVESSHAAFQSYRHVNPRQRAKILLKWHELITNARQDIAKIVVFETGKPMAEAVGEVDYALGFAWWFAGEAERIRGSIAQPAISDRRAFVIKQPIGVCVALVPWNFPVAMIIRKVSAALAAGCTMIVKPSPETPFSVMALADLALRAGLPPGVLNVISTDNANTPSVSETLCKHPLVHKVTFTGSTSVGSIIARHCSGGLKKVTMELGGNCPFIIFDDGDLEQAVAALMILKWRTAGQACTHANRVYVQSAVYDKFAQMMLEATSKIRLGHGAESCSTMGPLTTARGVDKVKKHVQDAVSKGGKILCGGKQPENLNGYFFEPTIISDMTSDMLTTQEEIFGPVLGLYKFETEEEVVQKANDTSMGLASYFFTKDVSRTWRLLESLEAGMIGMNTGNASCAESPFGGIKMSGYGKEAGKDVAIEEYLIQKTGTLTVEDVSKL</sequence>
<dbReference type="GO" id="GO:0008270">
    <property type="term" value="F:zinc ion binding"/>
    <property type="evidence" value="ECO:0007669"/>
    <property type="project" value="InterPro"/>
</dbReference>
<name>A0A420NBP3_FUSOX</name>
<keyword evidence="3" id="KW-0560">Oxidoreductase</keyword>
<dbReference type="Pfam" id="PF00171">
    <property type="entry name" value="Aldedh"/>
    <property type="match status" value="1"/>
</dbReference>
<dbReference type="InterPro" id="IPR001138">
    <property type="entry name" value="Zn2Cys6_DnaBD"/>
</dbReference>
<evidence type="ECO:0000256" key="1">
    <source>
        <dbReference type="ARBA" id="ARBA00005176"/>
    </source>
</evidence>
<dbReference type="InterPro" id="IPR016162">
    <property type="entry name" value="Ald_DH_N"/>
</dbReference>
<proteinExistence type="inferred from homology"/>
<comment type="pathway">
    <text evidence="1">Amino-acid degradation; 4-aminobutanoate degradation.</text>
</comment>
<comment type="caution">
    <text evidence="6">The sequence shown here is derived from an EMBL/GenBank/DDBJ whole genome shotgun (WGS) entry which is preliminary data.</text>
</comment>
<dbReference type="SUPFAM" id="SSF53720">
    <property type="entry name" value="ALDH-like"/>
    <property type="match status" value="1"/>
</dbReference>
<dbReference type="AlphaFoldDB" id="A0A420NBP3"/>
<gene>
    <name evidence="6" type="ORF">BFJ69_g5989</name>
</gene>
<dbReference type="SUPFAM" id="SSF57701">
    <property type="entry name" value="Zn2/Cys6 DNA-binding domain"/>
    <property type="match status" value="1"/>
</dbReference>
<dbReference type="InterPro" id="IPR036864">
    <property type="entry name" value="Zn2-C6_fun-type_DNA-bd_sf"/>
</dbReference>
<dbReference type="FunFam" id="3.40.309.10:FF:000004">
    <property type="entry name" value="Succinate-semialdehyde dehydrogenase I"/>
    <property type="match status" value="1"/>
</dbReference>
<dbReference type="VEuPathDB" id="FungiDB:FOC4_g10014067"/>